<dbReference type="Pfam" id="PF02899">
    <property type="entry name" value="Phage_int_SAM_1"/>
    <property type="match status" value="1"/>
</dbReference>
<proteinExistence type="predicted"/>
<dbReference type="SUPFAM" id="SSF47823">
    <property type="entry name" value="lambda integrase-like, N-terminal domain"/>
    <property type="match status" value="1"/>
</dbReference>
<dbReference type="InterPro" id="IPR050090">
    <property type="entry name" value="Tyrosine_recombinase_XerCD"/>
</dbReference>
<dbReference type="Gene3D" id="1.10.443.10">
    <property type="entry name" value="Intergrase catalytic core"/>
    <property type="match status" value="1"/>
</dbReference>
<gene>
    <name evidence="7" type="primary">xerD_2</name>
    <name evidence="7" type="ORF">BABL1_gene_677</name>
</gene>
<name>V6DII7_9BACT</name>
<dbReference type="EMBL" id="HG793133">
    <property type="protein sequence ID" value="CDK30341.1"/>
    <property type="molecule type" value="Genomic_DNA"/>
</dbReference>
<protein>
    <submittedName>
        <fullName evidence="7">Site-specific recombinase XerD</fullName>
    </submittedName>
</protein>
<dbReference type="PROSITE" id="PS51898">
    <property type="entry name" value="TYR_RECOMBINASE"/>
    <property type="match status" value="1"/>
</dbReference>
<dbReference type="InterPro" id="IPR002104">
    <property type="entry name" value="Integrase_catalytic"/>
</dbReference>
<dbReference type="RefSeq" id="WP_023791318.1">
    <property type="nucleotide sequence ID" value="NC_023003.1"/>
</dbReference>
<evidence type="ECO:0000259" key="5">
    <source>
        <dbReference type="PROSITE" id="PS51898"/>
    </source>
</evidence>
<evidence type="ECO:0000313" key="8">
    <source>
        <dbReference type="Proteomes" id="UP000018769"/>
    </source>
</evidence>
<dbReference type="Proteomes" id="UP000018769">
    <property type="component" value="Chromosome I"/>
</dbReference>
<dbReference type="GO" id="GO:0006310">
    <property type="term" value="P:DNA recombination"/>
    <property type="evidence" value="ECO:0007669"/>
    <property type="project" value="UniProtKB-KW"/>
</dbReference>
<keyword evidence="1" id="KW-0229">DNA integration</keyword>
<dbReference type="InterPro" id="IPR004107">
    <property type="entry name" value="Integrase_SAM-like_N"/>
</dbReference>
<dbReference type="PROSITE" id="PS51900">
    <property type="entry name" value="CB"/>
    <property type="match status" value="1"/>
</dbReference>
<evidence type="ECO:0000256" key="3">
    <source>
        <dbReference type="ARBA" id="ARBA00023172"/>
    </source>
</evidence>
<dbReference type="InterPro" id="IPR010998">
    <property type="entry name" value="Integrase_recombinase_N"/>
</dbReference>
<evidence type="ECO:0000313" key="7">
    <source>
        <dbReference type="EMBL" id="CDK30341.1"/>
    </source>
</evidence>
<dbReference type="Pfam" id="PF00589">
    <property type="entry name" value="Phage_integrase"/>
    <property type="match status" value="1"/>
</dbReference>
<dbReference type="STRING" id="673862.BABL1_gene_677"/>
<dbReference type="PANTHER" id="PTHR30349:SF81">
    <property type="entry name" value="TYROSINE RECOMBINASE XERC"/>
    <property type="match status" value="1"/>
</dbReference>
<keyword evidence="2 4" id="KW-0238">DNA-binding</keyword>
<dbReference type="InterPro" id="IPR013762">
    <property type="entry name" value="Integrase-like_cat_sf"/>
</dbReference>
<dbReference type="Gene3D" id="1.10.150.130">
    <property type="match status" value="1"/>
</dbReference>
<dbReference type="SUPFAM" id="SSF56349">
    <property type="entry name" value="DNA breaking-rejoining enzymes"/>
    <property type="match status" value="1"/>
</dbReference>
<organism evidence="7 8">
    <name type="scientific">Candidatus Babela massiliensis</name>
    <dbReference type="NCBI Taxonomy" id="673862"/>
    <lineage>
        <taxon>Bacteria</taxon>
        <taxon>Candidatus Babelota</taxon>
        <taxon>Candidatus Babeliae</taxon>
        <taxon>Candidatus Babeliales</taxon>
        <taxon>Candidatus Babeliaceae</taxon>
        <taxon>Candidatus Babela</taxon>
    </lineage>
</organism>
<dbReference type="InterPro" id="IPR044068">
    <property type="entry name" value="CB"/>
</dbReference>
<dbReference type="AlphaFoldDB" id="V6DII7"/>
<dbReference type="eggNOG" id="COG4974">
    <property type="taxonomic scope" value="Bacteria"/>
</dbReference>
<evidence type="ECO:0000256" key="2">
    <source>
        <dbReference type="ARBA" id="ARBA00023125"/>
    </source>
</evidence>
<dbReference type="KEGG" id="dpb:BABL1_gene_677"/>
<dbReference type="PANTHER" id="PTHR30349">
    <property type="entry name" value="PHAGE INTEGRASE-RELATED"/>
    <property type="match status" value="1"/>
</dbReference>
<evidence type="ECO:0000256" key="1">
    <source>
        <dbReference type="ARBA" id="ARBA00022908"/>
    </source>
</evidence>
<dbReference type="OrthoDB" id="9785687at2"/>
<keyword evidence="3" id="KW-0233">DNA recombination</keyword>
<dbReference type="InterPro" id="IPR011010">
    <property type="entry name" value="DNA_brk_join_enz"/>
</dbReference>
<sequence>MEKAEFIKNKIKFIDYLKFKNKSLYTQKVYRLDLNQLLNFWNFHENQINEVFDLEEILIKYLDMLYQIDSSPSSIARKISCFNSFKRFLKAFDIKLNVKFKRPIVKLKDPKTLAYHDLIKILDLADIDLFPTKYPSRDKSIIELLYATGILCSEITQIELQHINFNNNTIIIRNKNKRDRVVIFGDKAAQYIKKYIEYERISIKSTEEKLFLNCKNRPLGVRSIQRICQMFRLYLEDNQSLTPYILRNSFALHMLNNGMQLEQVQKLLGHKTRSSTERYILKKKN</sequence>
<evidence type="ECO:0000256" key="4">
    <source>
        <dbReference type="PROSITE-ProRule" id="PRU01248"/>
    </source>
</evidence>
<accession>V6DII7</accession>
<evidence type="ECO:0000259" key="6">
    <source>
        <dbReference type="PROSITE" id="PS51900"/>
    </source>
</evidence>
<reference evidence="7 8" key="1">
    <citation type="journal article" date="2015" name="Biol. Direct">
        <title>Babela massiliensis, a representative of a widespread bacterial phylum with unusual adaptations to parasitism in amoebae.</title>
        <authorList>
            <person name="Pagnier I."/>
            <person name="Yutin N."/>
            <person name="Croce O."/>
            <person name="Makarova K.S."/>
            <person name="Wolf Y.I."/>
            <person name="Benamar S."/>
            <person name="Raoult D."/>
            <person name="Koonin E.V."/>
            <person name="La Scola B."/>
        </authorList>
    </citation>
    <scope>NUCLEOTIDE SEQUENCE [LARGE SCALE GENOMIC DNA]</scope>
    <source>
        <strain evidence="8">BABL1</strain>
    </source>
</reference>
<feature type="domain" description="Core-binding (CB)" evidence="6">
    <location>
        <begin position="4"/>
        <end position="90"/>
    </location>
</feature>
<dbReference type="HOGENOM" id="CLU_027562_9_0_7"/>
<dbReference type="GO" id="GO:0015074">
    <property type="term" value="P:DNA integration"/>
    <property type="evidence" value="ECO:0007669"/>
    <property type="project" value="UniProtKB-KW"/>
</dbReference>
<keyword evidence="8" id="KW-1185">Reference proteome</keyword>
<dbReference type="GO" id="GO:0003677">
    <property type="term" value="F:DNA binding"/>
    <property type="evidence" value="ECO:0007669"/>
    <property type="project" value="UniProtKB-UniRule"/>
</dbReference>
<feature type="domain" description="Tyr recombinase" evidence="5">
    <location>
        <begin position="108"/>
        <end position="285"/>
    </location>
</feature>